<dbReference type="InterPro" id="IPR020843">
    <property type="entry name" value="ER"/>
</dbReference>
<dbReference type="Pfam" id="PF00107">
    <property type="entry name" value="ADH_zinc_N"/>
    <property type="match status" value="1"/>
</dbReference>
<keyword evidence="2" id="KW-0560">Oxidoreductase</keyword>
<protein>
    <submittedName>
        <fullName evidence="4">Alcohol dehydrogenase catalytic domain-containing protein</fullName>
    </submittedName>
</protein>
<dbReference type="PANTHER" id="PTHR48106:SF18">
    <property type="entry name" value="QUINONE OXIDOREDUCTASE PIG3"/>
    <property type="match status" value="1"/>
</dbReference>
<dbReference type="InterPro" id="IPR036291">
    <property type="entry name" value="NAD(P)-bd_dom_sf"/>
</dbReference>
<gene>
    <name evidence="4" type="ORF">ACFOOI_12390</name>
</gene>
<dbReference type="EMBL" id="JBHRYQ010000001">
    <property type="protein sequence ID" value="MFC3811455.1"/>
    <property type="molecule type" value="Genomic_DNA"/>
</dbReference>
<sequence length="325" mass="35011">MKAVVLTGPNTWEVSEVPKPIPQKGQVLIKMAYSPINPSDLAFLTGEYGLKKGFPIVPGLEGSGVVEASGGGFMANRLKGKNVACSAPTTGNGTWAEYMVTEATKCVDLSPQVGLDQGAMLFVNPLTALAFSKKAKQHGADLIVFSAAGSALGQMLLYFAKLANIPVLGIVRSDKGKNALANSGYKSVISSESTEYLKEVKDFAKAYKKAIFFDAVGGGSVPYQVLSALPENSHMVTYGRLDRTPAAFEPQLILFNQNTIEGYWLSKEAQKKSIWQILSDVKQVQKMLKSGFETQIQSEINLENITEGLKQYASQMSAGKVLLKL</sequence>
<keyword evidence="1" id="KW-0521">NADP</keyword>
<dbReference type="SUPFAM" id="SSF51735">
    <property type="entry name" value="NAD(P)-binding Rossmann-fold domains"/>
    <property type="match status" value="1"/>
</dbReference>
<evidence type="ECO:0000256" key="2">
    <source>
        <dbReference type="ARBA" id="ARBA00023002"/>
    </source>
</evidence>
<dbReference type="InterPro" id="IPR013154">
    <property type="entry name" value="ADH-like_N"/>
</dbReference>
<dbReference type="Gene3D" id="3.90.180.10">
    <property type="entry name" value="Medium-chain alcohol dehydrogenases, catalytic domain"/>
    <property type="match status" value="1"/>
</dbReference>
<dbReference type="SUPFAM" id="SSF50129">
    <property type="entry name" value="GroES-like"/>
    <property type="match status" value="1"/>
</dbReference>
<reference evidence="5" key="1">
    <citation type="journal article" date="2019" name="Int. J. Syst. Evol. Microbiol.">
        <title>The Global Catalogue of Microorganisms (GCM) 10K type strain sequencing project: providing services to taxonomists for standard genome sequencing and annotation.</title>
        <authorList>
            <consortium name="The Broad Institute Genomics Platform"/>
            <consortium name="The Broad Institute Genome Sequencing Center for Infectious Disease"/>
            <person name="Wu L."/>
            <person name="Ma J."/>
        </authorList>
    </citation>
    <scope>NUCLEOTIDE SEQUENCE [LARGE SCALE GENOMIC DNA]</scope>
    <source>
        <strain evidence="5">CECT 7956</strain>
    </source>
</reference>
<dbReference type="Gene3D" id="3.40.50.720">
    <property type="entry name" value="NAD(P)-binding Rossmann-like Domain"/>
    <property type="match status" value="1"/>
</dbReference>
<keyword evidence="5" id="KW-1185">Reference proteome</keyword>
<evidence type="ECO:0000313" key="5">
    <source>
        <dbReference type="Proteomes" id="UP001595616"/>
    </source>
</evidence>
<dbReference type="InterPro" id="IPR011032">
    <property type="entry name" value="GroES-like_sf"/>
</dbReference>
<accession>A0ABV7YWN4</accession>
<dbReference type="InterPro" id="IPR013149">
    <property type="entry name" value="ADH-like_C"/>
</dbReference>
<dbReference type="RefSeq" id="WP_379838294.1">
    <property type="nucleotide sequence ID" value="NZ_JBHRYQ010000001.1"/>
</dbReference>
<evidence type="ECO:0000313" key="4">
    <source>
        <dbReference type="EMBL" id="MFC3811455.1"/>
    </source>
</evidence>
<feature type="domain" description="Enoyl reductase (ER)" evidence="3">
    <location>
        <begin position="8"/>
        <end position="323"/>
    </location>
</feature>
<dbReference type="PANTHER" id="PTHR48106">
    <property type="entry name" value="QUINONE OXIDOREDUCTASE PIG3-RELATED"/>
    <property type="match status" value="1"/>
</dbReference>
<evidence type="ECO:0000256" key="1">
    <source>
        <dbReference type="ARBA" id="ARBA00022857"/>
    </source>
</evidence>
<dbReference type="SMART" id="SM00829">
    <property type="entry name" value="PKS_ER"/>
    <property type="match status" value="1"/>
</dbReference>
<proteinExistence type="predicted"/>
<dbReference type="Proteomes" id="UP001595616">
    <property type="component" value="Unassembled WGS sequence"/>
</dbReference>
<organism evidence="4 5">
    <name type="scientific">Lacihabitans lacunae</name>
    <dbReference type="NCBI Taxonomy" id="1028214"/>
    <lineage>
        <taxon>Bacteria</taxon>
        <taxon>Pseudomonadati</taxon>
        <taxon>Bacteroidota</taxon>
        <taxon>Cytophagia</taxon>
        <taxon>Cytophagales</taxon>
        <taxon>Leadbetterellaceae</taxon>
        <taxon>Lacihabitans</taxon>
    </lineage>
</organism>
<name>A0ABV7YWN4_9BACT</name>
<comment type="caution">
    <text evidence="4">The sequence shown here is derived from an EMBL/GenBank/DDBJ whole genome shotgun (WGS) entry which is preliminary data.</text>
</comment>
<dbReference type="Pfam" id="PF08240">
    <property type="entry name" value="ADH_N"/>
    <property type="match status" value="1"/>
</dbReference>
<evidence type="ECO:0000259" key="3">
    <source>
        <dbReference type="SMART" id="SM00829"/>
    </source>
</evidence>